<evidence type="ECO:0000313" key="6">
    <source>
        <dbReference type="Proteomes" id="UP000008631"/>
    </source>
</evidence>
<dbReference type="EMBL" id="CP002353">
    <property type="protein sequence ID" value="ADV63805.1"/>
    <property type="molecule type" value="Genomic_DNA"/>
</dbReference>
<reference key="1">
    <citation type="submission" date="2010-11" db="EMBL/GenBank/DDBJ databases">
        <title>The complete sequence of chromosome of Isophaera pallida ATCC 43644.</title>
        <authorList>
            <consortium name="US DOE Joint Genome Institute (JGI-PGF)"/>
            <person name="Lucas S."/>
            <person name="Copeland A."/>
            <person name="Lapidus A."/>
            <person name="Bruce D."/>
            <person name="Goodwin L."/>
            <person name="Pitluck S."/>
            <person name="Kyrpides N."/>
            <person name="Mavromatis K."/>
            <person name="Pagani I."/>
            <person name="Ivanova N."/>
            <person name="Saunders E."/>
            <person name="Brettin T."/>
            <person name="Detter J.C."/>
            <person name="Han C."/>
            <person name="Tapia R."/>
            <person name="Land M."/>
            <person name="Hauser L."/>
            <person name="Markowitz V."/>
            <person name="Cheng J.-F."/>
            <person name="Hugenholtz P."/>
            <person name="Woyke T."/>
            <person name="Wu D."/>
            <person name="Eisen J.A."/>
        </authorList>
    </citation>
    <scope>NUCLEOTIDE SEQUENCE</scope>
    <source>
        <strain>ATCC 43644</strain>
    </source>
</reference>
<dbReference type="KEGG" id="ipa:Isop_3243"/>
<dbReference type="GO" id="GO:0016887">
    <property type="term" value="F:ATP hydrolysis activity"/>
    <property type="evidence" value="ECO:0007669"/>
    <property type="project" value="InterPro"/>
</dbReference>
<dbReference type="PANTHER" id="PTHR42939">
    <property type="entry name" value="ABC TRANSPORTER ATP-BINDING PROTEIN ALBC-RELATED"/>
    <property type="match status" value="1"/>
</dbReference>
<dbReference type="SMART" id="SM00382">
    <property type="entry name" value="AAA"/>
    <property type="match status" value="1"/>
</dbReference>
<dbReference type="HOGENOM" id="CLU_000604_1_2_0"/>
<evidence type="ECO:0000256" key="2">
    <source>
        <dbReference type="ARBA" id="ARBA00022741"/>
    </source>
</evidence>
<keyword evidence="2" id="KW-0547">Nucleotide-binding</keyword>
<dbReference type="Pfam" id="PF00005">
    <property type="entry name" value="ABC_tran"/>
    <property type="match status" value="1"/>
</dbReference>
<keyword evidence="1" id="KW-0813">Transport</keyword>
<sequence length="244" mass="26463">MAEPILQAIDLSKSYNGHLALDRLNLSIAPGEIFCLLGANGAGKTTTINLFLNFIEPTSGEARIKGRSVVDAPLETKADLAYIPEQVNLYRNLTGLENLAYFNDLAGKGSRSRAELLEILEKAGLPREAATRRVSSYSKGMRQKVGIAIALAKQAEALLLDEPTSGLDPKASNEFSRLIEDLSSRGVAVLMATHDLFRAKESGHRVGIMREGKLLTTLKTADVSHADLEQIYLEHMSELTGISS</sequence>
<dbReference type="InterPro" id="IPR051782">
    <property type="entry name" value="ABC_Transporter_VariousFunc"/>
</dbReference>
<dbReference type="SUPFAM" id="SSF52540">
    <property type="entry name" value="P-loop containing nucleoside triphosphate hydrolases"/>
    <property type="match status" value="1"/>
</dbReference>
<dbReference type="PROSITE" id="PS50893">
    <property type="entry name" value="ABC_TRANSPORTER_2"/>
    <property type="match status" value="1"/>
</dbReference>
<dbReference type="InParanoid" id="E8R552"/>
<keyword evidence="3" id="KW-0067">ATP-binding</keyword>
<keyword evidence="6" id="KW-1185">Reference proteome</keyword>
<dbReference type="GO" id="GO:0005524">
    <property type="term" value="F:ATP binding"/>
    <property type="evidence" value="ECO:0007669"/>
    <property type="project" value="UniProtKB-KW"/>
</dbReference>
<dbReference type="RefSeq" id="WP_013566093.1">
    <property type="nucleotide sequence ID" value="NC_014962.1"/>
</dbReference>
<dbReference type="CDD" id="cd03230">
    <property type="entry name" value="ABC_DR_subfamily_A"/>
    <property type="match status" value="1"/>
</dbReference>
<dbReference type="Proteomes" id="UP000008631">
    <property type="component" value="Chromosome"/>
</dbReference>
<dbReference type="AlphaFoldDB" id="E8R552"/>
<dbReference type="PROSITE" id="PS00211">
    <property type="entry name" value="ABC_TRANSPORTER_1"/>
    <property type="match status" value="1"/>
</dbReference>
<dbReference type="PANTHER" id="PTHR42939:SF1">
    <property type="entry name" value="ABC TRANSPORTER ATP-BINDING PROTEIN ALBC-RELATED"/>
    <property type="match status" value="1"/>
</dbReference>
<dbReference type="InterPro" id="IPR017871">
    <property type="entry name" value="ABC_transporter-like_CS"/>
</dbReference>
<feature type="domain" description="ABC transporter" evidence="4">
    <location>
        <begin position="6"/>
        <end position="236"/>
    </location>
</feature>
<evidence type="ECO:0000256" key="1">
    <source>
        <dbReference type="ARBA" id="ARBA00022448"/>
    </source>
</evidence>
<gene>
    <name evidence="5" type="ordered locus">Isop_3243</name>
</gene>
<dbReference type="STRING" id="575540.Isop_3243"/>
<evidence type="ECO:0000313" key="5">
    <source>
        <dbReference type="EMBL" id="ADV63805.1"/>
    </source>
</evidence>
<dbReference type="eggNOG" id="COG1131">
    <property type="taxonomic scope" value="Bacteria"/>
</dbReference>
<evidence type="ECO:0000256" key="3">
    <source>
        <dbReference type="ARBA" id="ARBA00022840"/>
    </source>
</evidence>
<accession>E8R552</accession>
<dbReference type="InterPro" id="IPR003593">
    <property type="entry name" value="AAA+_ATPase"/>
</dbReference>
<organism evidence="5 6">
    <name type="scientific">Isosphaera pallida (strain ATCC 43644 / DSM 9630 / IS1B)</name>
    <dbReference type="NCBI Taxonomy" id="575540"/>
    <lineage>
        <taxon>Bacteria</taxon>
        <taxon>Pseudomonadati</taxon>
        <taxon>Planctomycetota</taxon>
        <taxon>Planctomycetia</taxon>
        <taxon>Isosphaerales</taxon>
        <taxon>Isosphaeraceae</taxon>
        <taxon>Isosphaera</taxon>
    </lineage>
</organism>
<dbReference type="Gene3D" id="3.40.50.300">
    <property type="entry name" value="P-loop containing nucleotide triphosphate hydrolases"/>
    <property type="match status" value="1"/>
</dbReference>
<dbReference type="InterPro" id="IPR003439">
    <property type="entry name" value="ABC_transporter-like_ATP-bd"/>
</dbReference>
<dbReference type="InterPro" id="IPR027417">
    <property type="entry name" value="P-loop_NTPase"/>
</dbReference>
<protein>
    <submittedName>
        <fullName evidence="5">ABC transporter related protein</fullName>
    </submittedName>
</protein>
<reference evidence="5 6" key="2">
    <citation type="journal article" date="2011" name="Stand. Genomic Sci.">
        <title>Complete genome sequence of Isosphaera pallida type strain (IS1B).</title>
        <authorList>
            <consortium name="US DOE Joint Genome Institute (JGI-PGF)"/>
            <person name="Goker M."/>
            <person name="Cleland D."/>
            <person name="Saunders E."/>
            <person name="Lapidus A."/>
            <person name="Nolan M."/>
            <person name="Lucas S."/>
            <person name="Hammon N."/>
            <person name="Deshpande S."/>
            <person name="Cheng J.F."/>
            <person name="Tapia R."/>
            <person name="Han C."/>
            <person name="Goodwin L."/>
            <person name="Pitluck S."/>
            <person name="Liolios K."/>
            <person name="Pagani I."/>
            <person name="Ivanova N."/>
            <person name="Mavromatis K."/>
            <person name="Pati A."/>
            <person name="Chen A."/>
            <person name="Palaniappan K."/>
            <person name="Land M."/>
            <person name="Hauser L."/>
            <person name="Chang Y.J."/>
            <person name="Jeffries C.D."/>
            <person name="Detter J.C."/>
            <person name="Beck B."/>
            <person name="Woyke T."/>
            <person name="Bristow J."/>
            <person name="Eisen J.A."/>
            <person name="Markowitz V."/>
            <person name="Hugenholtz P."/>
            <person name="Kyrpides N.C."/>
            <person name="Klenk H.P."/>
        </authorList>
    </citation>
    <scope>NUCLEOTIDE SEQUENCE [LARGE SCALE GENOMIC DNA]</scope>
    <source>
        <strain evidence="6">ATCC 43644 / DSM 9630 / IS1B</strain>
    </source>
</reference>
<evidence type="ECO:0000259" key="4">
    <source>
        <dbReference type="PROSITE" id="PS50893"/>
    </source>
</evidence>
<proteinExistence type="predicted"/>
<name>E8R552_ISOPI</name>